<reference evidence="3 4" key="1">
    <citation type="submission" date="2021-06" db="EMBL/GenBank/DDBJ databases">
        <authorList>
            <person name="Kallberg Y."/>
            <person name="Tangrot J."/>
            <person name="Rosling A."/>
        </authorList>
    </citation>
    <scope>NUCLEOTIDE SEQUENCE [LARGE SCALE GENOMIC DNA]</scope>
    <source>
        <strain evidence="3 4">120-4 pot B 10/14</strain>
    </source>
</reference>
<feature type="region of interest" description="Disordered" evidence="2">
    <location>
        <begin position="182"/>
        <end position="215"/>
    </location>
</feature>
<evidence type="ECO:0000256" key="1">
    <source>
        <dbReference type="SAM" id="Coils"/>
    </source>
</evidence>
<keyword evidence="4" id="KW-1185">Reference proteome</keyword>
<feature type="coiled-coil region" evidence="1">
    <location>
        <begin position="59"/>
        <end position="86"/>
    </location>
</feature>
<accession>A0ABN7WG44</accession>
<evidence type="ECO:0000313" key="3">
    <source>
        <dbReference type="EMBL" id="CAG8831251.1"/>
    </source>
</evidence>
<keyword evidence="1" id="KW-0175">Coiled coil</keyword>
<evidence type="ECO:0000256" key="2">
    <source>
        <dbReference type="SAM" id="MobiDB-lite"/>
    </source>
</evidence>
<feature type="compositionally biased region" description="Basic and acidic residues" evidence="2">
    <location>
        <begin position="189"/>
        <end position="203"/>
    </location>
</feature>
<feature type="non-terminal residue" evidence="3">
    <location>
        <position position="1"/>
    </location>
</feature>
<organism evidence="3 4">
    <name type="scientific">Gigaspora margarita</name>
    <dbReference type="NCBI Taxonomy" id="4874"/>
    <lineage>
        <taxon>Eukaryota</taxon>
        <taxon>Fungi</taxon>
        <taxon>Fungi incertae sedis</taxon>
        <taxon>Mucoromycota</taxon>
        <taxon>Glomeromycotina</taxon>
        <taxon>Glomeromycetes</taxon>
        <taxon>Diversisporales</taxon>
        <taxon>Gigasporaceae</taxon>
        <taxon>Gigaspora</taxon>
    </lineage>
</organism>
<dbReference type="EMBL" id="CAJVQB010043550">
    <property type="protein sequence ID" value="CAG8831251.1"/>
    <property type="molecule type" value="Genomic_DNA"/>
</dbReference>
<name>A0ABN7WG44_GIGMA</name>
<gene>
    <name evidence="3" type="ORF">GMARGA_LOCUS30607</name>
</gene>
<dbReference type="Proteomes" id="UP000789901">
    <property type="component" value="Unassembled WGS sequence"/>
</dbReference>
<protein>
    <submittedName>
        <fullName evidence="3">44409_t:CDS:1</fullName>
    </submittedName>
</protein>
<sequence length="215" mass="24425">PLVSIELSEPSQVQKDVTPLTQENNVNTNCLFSELVERHPNIHLPGRLSRMPSESFDIMKSKDFNLDNLESENRSLNEEMGVLMQINELFDKESIVFQNQIKEQASNKKAEHEKIASDDDDSDFKGARVLAFLLNTTVHSPEISETNKDKLGSSQSRPRNYDDSRFFYVVNHPKNIPSWAYITSESEDEKVSETSSKRSRNSELETGESSTIGII</sequence>
<comment type="caution">
    <text evidence="3">The sequence shown here is derived from an EMBL/GenBank/DDBJ whole genome shotgun (WGS) entry which is preliminary data.</text>
</comment>
<proteinExistence type="predicted"/>
<evidence type="ECO:0000313" key="4">
    <source>
        <dbReference type="Proteomes" id="UP000789901"/>
    </source>
</evidence>